<protein>
    <recommendedName>
        <fullName evidence="2">YcaO domain-containing protein</fullName>
    </recommendedName>
</protein>
<accession>A0ABS6ZGV1</accession>
<evidence type="ECO:0000313" key="4">
    <source>
        <dbReference type="Proteomes" id="UP000812013"/>
    </source>
</evidence>
<dbReference type="Proteomes" id="UP000812013">
    <property type="component" value="Unassembled WGS sequence"/>
</dbReference>
<evidence type="ECO:0000256" key="1">
    <source>
        <dbReference type="SAM" id="MobiDB-lite"/>
    </source>
</evidence>
<dbReference type="Pfam" id="PF02624">
    <property type="entry name" value="YcaO"/>
    <property type="match status" value="1"/>
</dbReference>
<keyword evidence="4" id="KW-1185">Reference proteome</keyword>
<dbReference type="Gene3D" id="3.30.40.250">
    <property type="match status" value="1"/>
</dbReference>
<name>A0ABS6ZGV1_9ACTN</name>
<feature type="domain" description="YcaO" evidence="2">
    <location>
        <begin position="111"/>
        <end position="492"/>
    </location>
</feature>
<dbReference type="PANTHER" id="PTHR37809">
    <property type="entry name" value="RIBOSOMAL PROTEIN S12 METHYLTHIOTRANSFERASE ACCESSORY FACTOR YCAO"/>
    <property type="match status" value="1"/>
</dbReference>
<dbReference type="NCBIfam" id="TIGR03604">
    <property type="entry name" value="TOMM_cyclo_SagD"/>
    <property type="match status" value="1"/>
</dbReference>
<dbReference type="Gene3D" id="3.30.1330.230">
    <property type="match status" value="1"/>
</dbReference>
<evidence type="ECO:0000313" key="3">
    <source>
        <dbReference type="EMBL" id="MBW5486988.1"/>
    </source>
</evidence>
<feature type="region of interest" description="Disordered" evidence="1">
    <location>
        <begin position="1"/>
        <end position="44"/>
    </location>
</feature>
<reference evidence="3 4" key="1">
    <citation type="submission" date="2019-12" db="EMBL/GenBank/DDBJ databases">
        <title>Genome sequence of Streptomyces bambusae.</title>
        <authorList>
            <person name="Bansal K."/>
            <person name="Choksket S."/>
            <person name="Korpole S."/>
            <person name="Patil P.B."/>
        </authorList>
    </citation>
    <scope>NUCLEOTIDE SEQUENCE [LARGE SCALE GENOMIC DNA]</scope>
    <source>
        <strain evidence="3 4">SK60</strain>
    </source>
</reference>
<organism evidence="3 4">
    <name type="scientific">Streptomyces bambusae</name>
    <dbReference type="NCBI Taxonomy" id="1550616"/>
    <lineage>
        <taxon>Bacteria</taxon>
        <taxon>Bacillati</taxon>
        <taxon>Actinomycetota</taxon>
        <taxon>Actinomycetes</taxon>
        <taxon>Kitasatosporales</taxon>
        <taxon>Streptomycetaceae</taxon>
        <taxon>Streptomyces</taxon>
    </lineage>
</organism>
<proteinExistence type="predicted"/>
<evidence type="ECO:0000259" key="2">
    <source>
        <dbReference type="PROSITE" id="PS51664"/>
    </source>
</evidence>
<dbReference type="InterPro" id="IPR003776">
    <property type="entry name" value="YcaO-like_dom"/>
</dbReference>
<feature type="compositionally biased region" description="Gly residues" evidence="1">
    <location>
        <begin position="11"/>
        <end position="21"/>
    </location>
</feature>
<gene>
    <name evidence="3" type="ORF">GPJ59_35485</name>
</gene>
<dbReference type="EMBL" id="WTFF01000560">
    <property type="protein sequence ID" value="MBW5486988.1"/>
    <property type="molecule type" value="Genomic_DNA"/>
</dbReference>
<dbReference type="Gene3D" id="3.30.160.660">
    <property type="match status" value="1"/>
</dbReference>
<dbReference type="PROSITE" id="PS51664">
    <property type="entry name" value="YCAO"/>
    <property type="match status" value="1"/>
</dbReference>
<comment type="caution">
    <text evidence="3">The sequence shown here is derived from an EMBL/GenBank/DDBJ whole genome shotgun (WGS) entry which is preliminary data.</text>
</comment>
<sequence length="492" mass="52616">MAPGRDAVVDGGHGAALGRGAGTDAAPRRDVDADAGSGADVIPGPGVDPLLDRALRQVPGPDLSVSTLTTLLVDSRYGPVIGLQPVPDSPAALVAAVHARHGKASEAAGYGRGRTIAAASRLAMLERLERSGSEALVSSARPVRAAYRQLPGRALDPRRLGDLAPEQYEHPSCRVDPFSPDDVLRWIPAQVWGTGEHCWVPLEAGSYHVHPEPRPGQRWGRVLYESSNGCALGATLDEAALHALLELLERDAFLLTWWAGRPVPRIDWSSVTDPTTVELRAAMRRAGYEVDLLVLTRDVPVPAVWALARNPRSSDKYSLTTAAAHPDPAEAVRAAVAELAPLVLGDVVAPSPERARRLRTDRWNVTDLDHHIEWYSVPEAAAAFEPYLTGPSVALAEAFPRSPLRGAATLGQARRLLLGMLAEAGMDEVLVVDQTGREHRAAGLRAVRVLVPGSVPLAFGFAHQRVLGLPRLLAAAGRQELSLDRLTVHPFP</sequence>
<dbReference type="RefSeq" id="WP_219672245.1">
    <property type="nucleotide sequence ID" value="NZ_WTFF01000560.1"/>
</dbReference>
<dbReference type="InterPro" id="IPR027624">
    <property type="entry name" value="TOMM_cyclo_SagD"/>
</dbReference>
<dbReference type="PANTHER" id="PTHR37809:SF1">
    <property type="entry name" value="RIBOSOMAL PROTEIN S12 METHYLTHIOTRANSFERASE ACCESSORY FACTOR YCAO"/>
    <property type="match status" value="1"/>
</dbReference>